<dbReference type="PANTHER" id="PTHR31713:SF96">
    <property type="entry name" value="OS02G0562300 PROTEIN"/>
    <property type="match status" value="1"/>
</dbReference>
<dbReference type="GO" id="GO:0080142">
    <property type="term" value="P:regulation of salicylic acid biosynthetic process"/>
    <property type="evidence" value="ECO:0007669"/>
    <property type="project" value="TreeGrafter"/>
</dbReference>
<dbReference type="EMBL" id="LC088583">
    <property type="protein sequence ID" value="BAV58271.1"/>
    <property type="molecule type" value="mRNA"/>
</dbReference>
<dbReference type="InterPro" id="IPR012416">
    <property type="entry name" value="CBP60"/>
</dbReference>
<reference evidence="1" key="1">
    <citation type="submission" date="2015-10" db="EMBL/GenBank/DDBJ databases">
        <title>Evolution of the mating-type locus in an isomorphic haploid-diploid life cycle and isogamy.</title>
        <authorList>
            <person name="Yamazaki T."/>
            <person name="Suzuki R."/>
            <person name="Ichihara K."/>
            <person name="Toyoda A."/>
            <person name="Kuwano K."/>
            <person name="Kawano S."/>
        </authorList>
    </citation>
    <scope>NUCLEOTIDE SEQUENCE</scope>
    <source>
        <strain evidence="1">MGEC-2</strain>
    </source>
</reference>
<protein>
    <submittedName>
        <fullName evidence="1">Uncharacterized protein</fullName>
    </submittedName>
</protein>
<dbReference type="GO" id="GO:0005516">
    <property type="term" value="F:calmodulin binding"/>
    <property type="evidence" value="ECO:0007669"/>
    <property type="project" value="InterPro"/>
</dbReference>
<gene>
    <name evidence="1" type="primary">01506m</name>
</gene>
<organism evidence="1">
    <name type="scientific">Ulva partita</name>
    <dbReference type="NCBI Taxonomy" id="1605170"/>
    <lineage>
        <taxon>Eukaryota</taxon>
        <taxon>Viridiplantae</taxon>
        <taxon>Chlorophyta</taxon>
        <taxon>core chlorophytes</taxon>
        <taxon>Ulvophyceae</taxon>
        <taxon>OUU clade</taxon>
        <taxon>Ulvales</taxon>
        <taxon>Ulvaceae</taxon>
        <taxon>Ulva</taxon>
    </lineage>
</organism>
<dbReference type="EMBL" id="LC088580">
    <property type="protein sequence ID" value="BAV58268.1"/>
    <property type="molecule type" value="mRNA"/>
</dbReference>
<name>A0A1C9ZQE7_9CHLO</name>
<evidence type="ECO:0000313" key="1">
    <source>
        <dbReference type="EMBL" id="BAV58271.1"/>
    </source>
</evidence>
<dbReference type="PANTHER" id="PTHR31713">
    <property type="entry name" value="OS02G0177800 PROTEIN"/>
    <property type="match status" value="1"/>
</dbReference>
<dbReference type="GO" id="GO:0043565">
    <property type="term" value="F:sequence-specific DNA binding"/>
    <property type="evidence" value="ECO:0007669"/>
    <property type="project" value="TreeGrafter"/>
</dbReference>
<dbReference type="AlphaFoldDB" id="A0A1C9ZQE7"/>
<proteinExistence type="evidence at transcript level"/>
<accession>A0A1C9ZQE7</accession>
<sequence length="440" mass="48864">MKQTALPECLRTVPVEVLENYVGSQIAMFANGLAHRLGQHGYHIPTDVYKESAREVFQLLISEPSPRRTIARPQDLQLVFRHDCLALGCLVPSCKLCKHNPSRRCAVNFDKKYLVNDILKAKCQAVIRVEIVERATNQPVEDASFRDDIILQMAILDGNTYDAKFEAGMEGDFESCLLLMNNKGTPTLVGTAVSNDPHGFIRVPLVGSRAVLPDLRVTDSSEAMLSGRKPPLRLMMRAVYKDSLLPVPHVRHAISEGFVVATRRTRTAGKVDIPSVDDHVSKLEHMGRETVKKLSDIMDAAHQAGIEDLQIHSGSSRKLCIETVGAFQQLALAAENDAHLQKRLQQVLKLNKEKWEEARDHAFKAVVVDNRMRVWWASTGNPTARIGIVFSCTKGTVDLETPIALIQEGGKFLFAAEWTQSQLDFVRHLQPIGAVALVAT</sequence>
<dbReference type="EMBL" id="LC088581">
    <property type="protein sequence ID" value="BAV58269.1"/>
    <property type="molecule type" value="mRNA"/>
</dbReference>
<dbReference type="GO" id="GO:0003700">
    <property type="term" value="F:DNA-binding transcription factor activity"/>
    <property type="evidence" value="ECO:0007669"/>
    <property type="project" value="TreeGrafter"/>
</dbReference>
<dbReference type="GO" id="GO:0005634">
    <property type="term" value="C:nucleus"/>
    <property type="evidence" value="ECO:0007669"/>
    <property type="project" value="TreeGrafter"/>
</dbReference>